<dbReference type="EMBL" id="VULT01000017">
    <property type="protein sequence ID" value="MSS18215.1"/>
    <property type="molecule type" value="Genomic_DNA"/>
</dbReference>
<comment type="caution">
    <text evidence="2">The sequence shown here is derived from an EMBL/GenBank/DDBJ whole genome shotgun (WGS) entry which is preliminary data.</text>
</comment>
<organism evidence="2 3">
    <name type="scientific">Sodaliphilus pleomorphus</name>
    <dbReference type="NCBI Taxonomy" id="2606626"/>
    <lineage>
        <taxon>Bacteria</taxon>
        <taxon>Pseudomonadati</taxon>
        <taxon>Bacteroidota</taxon>
        <taxon>Bacteroidia</taxon>
        <taxon>Bacteroidales</taxon>
        <taxon>Muribaculaceae</taxon>
        <taxon>Sodaliphilus</taxon>
    </lineage>
</organism>
<keyword evidence="1" id="KW-0812">Transmembrane</keyword>
<dbReference type="Proteomes" id="UP000483362">
    <property type="component" value="Unassembled WGS sequence"/>
</dbReference>
<dbReference type="RefSeq" id="WP_154328852.1">
    <property type="nucleotide sequence ID" value="NZ_CP045696.1"/>
</dbReference>
<gene>
    <name evidence="2" type="ORF">FYJ29_10655</name>
</gene>
<evidence type="ECO:0000256" key="1">
    <source>
        <dbReference type="SAM" id="Phobius"/>
    </source>
</evidence>
<keyword evidence="1" id="KW-0472">Membrane</keyword>
<proteinExistence type="predicted"/>
<feature type="transmembrane region" description="Helical" evidence="1">
    <location>
        <begin position="38"/>
        <end position="56"/>
    </location>
</feature>
<evidence type="ECO:0000313" key="3">
    <source>
        <dbReference type="Proteomes" id="UP000483362"/>
    </source>
</evidence>
<keyword evidence="1" id="KW-1133">Transmembrane helix</keyword>
<keyword evidence="3" id="KW-1185">Reference proteome</keyword>
<sequence>MNKRLRFSIILPVLLLAFLAVMAYVGLDLLRAGHSLRYYSTLAGGLVLIALIYWRLRKKEMAARAKTDDEAQYGPYPQDMGKK</sequence>
<reference evidence="2 3" key="1">
    <citation type="submission" date="2019-08" db="EMBL/GenBank/DDBJ databases">
        <title>In-depth cultivation of the pig gut microbiome towards novel bacterial diversity and tailored functional studies.</title>
        <authorList>
            <person name="Wylensek D."/>
            <person name="Hitch T.C.A."/>
            <person name="Clavel T."/>
        </authorList>
    </citation>
    <scope>NUCLEOTIDE SEQUENCE [LARGE SCALE GENOMIC DNA]</scope>
    <source>
        <strain evidence="2 3">Oil-RF-744-WCA-WT-10</strain>
    </source>
</reference>
<feature type="transmembrane region" description="Helical" evidence="1">
    <location>
        <begin position="7"/>
        <end position="26"/>
    </location>
</feature>
<protein>
    <submittedName>
        <fullName evidence="2">Uncharacterized protein</fullName>
    </submittedName>
</protein>
<accession>A0A6L5XEJ1</accession>
<name>A0A6L5XEJ1_9BACT</name>
<evidence type="ECO:0000313" key="2">
    <source>
        <dbReference type="EMBL" id="MSS18215.1"/>
    </source>
</evidence>
<dbReference type="AlphaFoldDB" id="A0A6L5XEJ1"/>